<dbReference type="RefSeq" id="WP_063554931.1">
    <property type="nucleotide sequence ID" value="NZ_LITT01000011.1"/>
</dbReference>
<name>A0A162N995_9CLOT</name>
<proteinExistence type="predicted"/>
<evidence type="ECO:0000313" key="2">
    <source>
        <dbReference type="Proteomes" id="UP000077407"/>
    </source>
</evidence>
<sequence>MVQLKLKRFTPPAIDSSSRYFDGLETFEIPAYAIVKTLCPNGRKQNVYKRIEALERVEPFIKRKKVLDTGGVTYFDTFEKRMDLSTDELTKFNSSTYTKEKWYEFVKSKLRQTQSLKTAENRITRYMSISIDIINKALKEFDVSEIYSLSPKELALVYNWAGSDAKRWLYSFLVKVEEDVRLQLRKSKSHDKGFRLDEVNKIRLKEIKDFNKRNQENRKQKKEIYDFESYTKIFKFLSDVKSHTKNSIAKMLKNKDIRYPSVWLYLMLHLNNAWRHGDVTDFPRLHVYDLLSEFEITGLEWFQDNELTLIQSRRLIERVINQEFKISKTQIKGHFFSSDILAPAIATAILIIETFLVSKGVLDSKTEYVPLLDFKTKYNEPTDSQLKNFFKNMDDCEGFTFSSKKMNKSVMTFIYHLSNMSGDDNALKLVQQLRNHMDKNSPLFYVDFNLKKIEGLTKQLFKRGEFGYIPSLLVQKVQGKELSFEEMTEQVIRVNTAFNDVFKVQSTIGFLNTVNHERAMIMRMIEESSLEECEQFLIDMFTDNLPSRERDVQCLMSKKGCQRRDLKRCLGCQYSIPCIYALTTLCSAIISDIKEYKITKLNY</sequence>
<organism evidence="1 2">
    <name type="scientific">Clostridium ljungdahlii</name>
    <dbReference type="NCBI Taxonomy" id="1538"/>
    <lineage>
        <taxon>Bacteria</taxon>
        <taxon>Bacillati</taxon>
        <taxon>Bacillota</taxon>
        <taxon>Clostridia</taxon>
        <taxon>Eubacteriales</taxon>
        <taxon>Clostridiaceae</taxon>
        <taxon>Clostridium</taxon>
    </lineage>
</organism>
<gene>
    <name evidence="1" type="ORF">WY13_01393</name>
</gene>
<dbReference type="PATRIC" id="fig|1538.10.peg.300"/>
<comment type="caution">
    <text evidence="1">The sequence shown here is derived from an EMBL/GenBank/DDBJ whole genome shotgun (WGS) entry which is preliminary data.</text>
</comment>
<dbReference type="AlphaFoldDB" id="A0A162N995"/>
<protein>
    <submittedName>
        <fullName evidence="1">Uncharacterized protein</fullName>
    </submittedName>
</protein>
<accession>A0A162N995</accession>
<dbReference type="EMBL" id="LITT01000011">
    <property type="protein sequence ID" value="OAA90489.1"/>
    <property type="molecule type" value="Genomic_DNA"/>
</dbReference>
<dbReference type="OrthoDB" id="2038964at2"/>
<evidence type="ECO:0000313" key="1">
    <source>
        <dbReference type="EMBL" id="OAA90489.1"/>
    </source>
</evidence>
<dbReference type="Proteomes" id="UP000077407">
    <property type="component" value="Unassembled WGS sequence"/>
</dbReference>
<reference evidence="1 2" key="1">
    <citation type="journal article" date="2015" name="Biotechnol. Bioeng.">
        <title>Genome sequence and phenotypic characterization of Caulobacter segnis.</title>
        <authorList>
            <person name="Patel S."/>
            <person name="Fletcher B."/>
            <person name="Scott D.C."/>
            <person name="Ely B."/>
        </authorList>
    </citation>
    <scope>NUCLEOTIDE SEQUENCE [LARGE SCALE GENOMIC DNA]</scope>
    <source>
        <strain evidence="1 2">ERI-2</strain>
    </source>
</reference>